<dbReference type="InParanoid" id="A0A2J6T2R5"/>
<dbReference type="Gene3D" id="3.30.160.60">
    <property type="entry name" value="Classic Zinc Finger"/>
    <property type="match status" value="1"/>
</dbReference>
<dbReference type="EMBL" id="KZ613847">
    <property type="protein sequence ID" value="PMD57321.1"/>
    <property type="molecule type" value="Genomic_DNA"/>
</dbReference>
<name>A0A2J6T2R5_9HELO</name>
<proteinExistence type="predicted"/>
<protein>
    <recommendedName>
        <fullName evidence="2">C2H2-type domain-containing protein</fullName>
    </recommendedName>
</protein>
<dbReference type="Proteomes" id="UP000235371">
    <property type="component" value="Unassembled WGS sequence"/>
</dbReference>
<dbReference type="AlphaFoldDB" id="A0A2J6T2R5"/>
<dbReference type="SMART" id="SM00355">
    <property type="entry name" value="ZnF_C2H2"/>
    <property type="match status" value="2"/>
</dbReference>
<dbReference type="RefSeq" id="XP_024734225.1">
    <property type="nucleotide sequence ID" value="XM_024880791.1"/>
</dbReference>
<dbReference type="InterPro" id="IPR013087">
    <property type="entry name" value="Znf_C2H2_type"/>
</dbReference>
<sequence length="462" mass="52565">MQVAPKPRLTSAPPGHNFLVPPSPTCNIPFDDWNHARALITKYPPQIVLWIIREVSCEPRVASPFSGSGSLSSISSAHMGASSTGIFQTLPSTLVSSSSSMSSLCQDLGGVSAHFHETGGSVNDLTSPCPEEKEHAMEPRNAASLEMTPVLKQSESRWFCVFDEHNGKSFGRRSDWRKHMNDFHKPDKKAWECPDCHQVFDQLCNFIQHHSVQHCHRNRCKHSGTATKLRYSKRAFACGRQFCDRLLHSWDEWRDHVAEHLEDRMSEDEWQYNTLFRNLLRREEIHSRWEKFVSGQVGNYNVAARFNWRARNTLLLKLKLEYCETILESDSERLVEDAYRNGLEVRTAHEVLDPSTLITEPGTTRSQADVLSYDPSSQLLQSVANFNPWFERSEKELPEALKVSHSQPVADGGSGMTGNDSDFDRNSHTMQCEMSSEHWGAGTWWNGYDLSHESSILDFNPK</sequence>
<keyword evidence="4" id="KW-1185">Reference proteome</keyword>
<dbReference type="GeneID" id="36588868"/>
<reference evidence="3 4" key="1">
    <citation type="submission" date="2016-04" db="EMBL/GenBank/DDBJ databases">
        <title>A degradative enzymes factory behind the ericoid mycorrhizal symbiosis.</title>
        <authorList>
            <consortium name="DOE Joint Genome Institute"/>
            <person name="Martino E."/>
            <person name="Morin E."/>
            <person name="Grelet G."/>
            <person name="Kuo A."/>
            <person name="Kohler A."/>
            <person name="Daghino S."/>
            <person name="Barry K."/>
            <person name="Choi C."/>
            <person name="Cichocki N."/>
            <person name="Clum A."/>
            <person name="Copeland A."/>
            <person name="Hainaut M."/>
            <person name="Haridas S."/>
            <person name="Labutti K."/>
            <person name="Lindquist E."/>
            <person name="Lipzen A."/>
            <person name="Khouja H.-R."/>
            <person name="Murat C."/>
            <person name="Ohm R."/>
            <person name="Olson A."/>
            <person name="Spatafora J."/>
            <person name="Veneault-Fourrey C."/>
            <person name="Henrissat B."/>
            <person name="Grigoriev I."/>
            <person name="Martin F."/>
            <person name="Perotto S."/>
        </authorList>
    </citation>
    <scope>NUCLEOTIDE SEQUENCE [LARGE SCALE GENOMIC DNA]</scope>
    <source>
        <strain evidence="3 4">E</strain>
    </source>
</reference>
<feature type="domain" description="C2H2-type" evidence="2">
    <location>
        <begin position="193"/>
        <end position="214"/>
    </location>
</feature>
<evidence type="ECO:0000256" key="1">
    <source>
        <dbReference type="SAM" id="MobiDB-lite"/>
    </source>
</evidence>
<evidence type="ECO:0000259" key="2">
    <source>
        <dbReference type="PROSITE" id="PS00028"/>
    </source>
</evidence>
<evidence type="ECO:0000313" key="3">
    <source>
        <dbReference type="EMBL" id="PMD57321.1"/>
    </source>
</evidence>
<dbReference type="STRING" id="1095630.A0A2J6T2R5"/>
<dbReference type="OrthoDB" id="5032844at2759"/>
<feature type="region of interest" description="Disordered" evidence="1">
    <location>
        <begin position="403"/>
        <end position="422"/>
    </location>
</feature>
<dbReference type="PROSITE" id="PS00028">
    <property type="entry name" value="ZINC_FINGER_C2H2_1"/>
    <property type="match status" value="1"/>
</dbReference>
<evidence type="ECO:0000313" key="4">
    <source>
        <dbReference type="Proteomes" id="UP000235371"/>
    </source>
</evidence>
<gene>
    <name evidence="3" type="ORF">K444DRAFT_615774</name>
</gene>
<accession>A0A2J6T2R5</accession>
<organism evidence="3 4">
    <name type="scientific">Hyaloscypha bicolor E</name>
    <dbReference type="NCBI Taxonomy" id="1095630"/>
    <lineage>
        <taxon>Eukaryota</taxon>
        <taxon>Fungi</taxon>
        <taxon>Dikarya</taxon>
        <taxon>Ascomycota</taxon>
        <taxon>Pezizomycotina</taxon>
        <taxon>Leotiomycetes</taxon>
        <taxon>Helotiales</taxon>
        <taxon>Hyaloscyphaceae</taxon>
        <taxon>Hyaloscypha</taxon>
        <taxon>Hyaloscypha bicolor</taxon>
    </lineage>
</organism>